<proteinExistence type="predicted"/>
<comment type="caution">
    <text evidence="1">The sequence shown here is derived from an EMBL/GenBank/DDBJ whole genome shotgun (WGS) entry which is preliminary data.</text>
</comment>
<name>A0ABW9MTQ6_9FIRM</name>
<dbReference type="Proteomes" id="UP001638015">
    <property type="component" value="Unassembled WGS sequence"/>
</dbReference>
<organism evidence="1 2">
    <name type="scientific">Anaerococcus cruorum</name>
    <dbReference type="NCBI Taxonomy" id="3115617"/>
    <lineage>
        <taxon>Bacteria</taxon>
        <taxon>Bacillati</taxon>
        <taxon>Bacillota</taxon>
        <taxon>Tissierellia</taxon>
        <taxon>Tissierellales</taxon>
        <taxon>Peptoniphilaceae</taxon>
        <taxon>Anaerococcus</taxon>
    </lineage>
</organism>
<dbReference type="Gene3D" id="3.40.30.10">
    <property type="entry name" value="Glutaredoxin"/>
    <property type="match status" value="1"/>
</dbReference>
<reference evidence="1 2" key="1">
    <citation type="journal article" date="2025" name="Anaerobe">
        <title>Description of Anaerococcus kampingiae sp. nov., Anaerococcus groningensis sp. nov., Anaerococcus martiniensis sp. nov., and Anaerococcus cruorum sp. nov., isolated from human clinical specimens.</title>
        <authorList>
            <person name="Boiten K.E."/>
            <person name="Meijer J."/>
            <person name="van Wezel E.M."/>
            <person name="Veloo A.C.M."/>
        </authorList>
    </citation>
    <scope>NUCLEOTIDE SEQUENCE [LARGE SCALE GENOMIC DNA]</scope>
    <source>
        <strain evidence="1 2">ENR1039</strain>
    </source>
</reference>
<gene>
    <name evidence="1" type="ORF">ACCQ40_00190</name>
</gene>
<accession>A0ABW9MTQ6</accession>
<keyword evidence="2" id="KW-1185">Reference proteome</keyword>
<sequence>MKVVICSCARCTAAGSEFLLDSVHEVRSDLLKAYAFEKIKEKPEIDVDFTNIMDEVKDSDNSAPLAKVDDTYFEKIKPEELMEHIFNKYQFNNEVK</sequence>
<evidence type="ECO:0000313" key="2">
    <source>
        <dbReference type="Proteomes" id="UP001638015"/>
    </source>
</evidence>
<evidence type="ECO:0000313" key="1">
    <source>
        <dbReference type="EMBL" id="MFO3715200.1"/>
    </source>
</evidence>
<dbReference type="EMBL" id="JBGMEH010000001">
    <property type="protein sequence ID" value="MFO3715200.1"/>
    <property type="molecule type" value="Genomic_DNA"/>
</dbReference>
<protein>
    <submittedName>
        <fullName evidence="1">Uncharacterized protein</fullName>
    </submittedName>
</protein>
<dbReference type="RefSeq" id="WP_410032120.1">
    <property type="nucleotide sequence ID" value="NZ_JBGMEH010000001.1"/>
</dbReference>